<evidence type="ECO:0000313" key="2">
    <source>
        <dbReference type="EMBL" id="MCS3918550.1"/>
    </source>
</evidence>
<dbReference type="RefSeq" id="WP_259094493.1">
    <property type="nucleotide sequence ID" value="NZ_CP130454.1"/>
</dbReference>
<gene>
    <name evidence="2" type="ORF">M2350_000950</name>
</gene>
<keyword evidence="3" id="KW-1185">Reference proteome</keyword>
<accession>A0ABT2ENT5</accession>
<sequence length="68" mass="7889">MVIRKRQRIISSEQRIRSFATIICCHLTSRYSLFINRRHFAIRYSPFAVVLPIAIRYSPITAILVGAP</sequence>
<comment type="caution">
    <text evidence="2">The sequence shown here is derived from an EMBL/GenBank/DDBJ whole genome shotgun (WGS) entry which is preliminary data.</text>
</comment>
<reference evidence="2 3" key="1">
    <citation type="submission" date="2022-08" db="EMBL/GenBank/DDBJ databases">
        <title>Bacterial and archaeal communities from various locations to study Microbial Dark Matter (Phase II).</title>
        <authorList>
            <person name="Stepanauskas R."/>
        </authorList>
    </citation>
    <scope>NUCLEOTIDE SEQUENCE [LARGE SCALE GENOMIC DNA]</scope>
    <source>
        <strain evidence="2 3">PD1</strain>
    </source>
</reference>
<dbReference type="Proteomes" id="UP001204798">
    <property type="component" value="Unassembled WGS sequence"/>
</dbReference>
<dbReference type="EMBL" id="JANUCP010000002">
    <property type="protein sequence ID" value="MCS3918550.1"/>
    <property type="molecule type" value="Genomic_DNA"/>
</dbReference>
<evidence type="ECO:0000313" key="3">
    <source>
        <dbReference type="Proteomes" id="UP001204798"/>
    </source>
</evidence>
<feature type="transmembrane region" description="Helical" evidence="1">
    <location>
        <begin position="47"/>
        <end position="67"/>
    </location>
</feature>
<keyword evidence="1" id="KW-1133">Transmembrane helix</keyword>
<keyword evidence="1" id="KW-0812">Transmembrane</keyword>
<evidence type="ECO:0000256" key="1">
    <source>
        <dbReference type="SAM" id="Phobius"/>
    </source>
</evidence>
<organism evidence="2 3">
    <name type="scientific">Candidatus Fervidibacter sacchari</name>
    <dbReference type="NCBI Taxonomy" id="1448929"/>
    <lineage>
        <taxon>Bacteria</taxon>
        <taxon>Candidatus Fervidibacterota</taxon>
        <taxon>Candidatus Fervidibacter</taxon>
    </lineage>
</organism>
<protein>
    <submittedName>
        <fullName evidence="2">Uncharacterized protein</fullName>
    </submittedName>
</protein>
<name>A0ABT2ENT5_9BACT</name>
<keyword evidence="1" id="KW-0472">Membrane</keyword>
<proteinExistence type="predicted"/>